<keyword evidence="5 6" id="KW-0472">Membrane</keyword>
<dbReference type="InterPro" id="IPR051475">
    <property type="entry name" value="Diverse_Ion_Transporter"/>
</dbReference>
<keyword evidence="2" id="KW-0813">Transport</keyword>
<evidence type="ECO:0000256" key="5">
    <source>
        <dbReference type="ARBA" id="ARBA00023136"/>
    </source>
</evidence>
<comment type="subcellular location">
    <subcellularLocation>
        <location evidence="1">Membrane</location>
        <topology evidence="1">Multi-pass membrane protein</topology>
    </subcellularLocation>
</comment>
<feature type="transmembrane region" description="Helical" evidence="6">
    <location>
        <begin position="40"/>
        <end position="62"/>
    </location>
</feature>
<dbReference type="PANTHER" id="PTHR43568">
    <property type="entry name" value="P PROTEIN"/>
    <property type="match status" value="1"/>
</dbReference>
<keyword evidence="4 6" id="KW-1133">Transmembrane helix</keyword>
<keyword evidence="9" id="KW-1185">Reference proteome</keyword>
<dbReference type="GO" id="GO:0016020">
    <property type="term" value="C:membrane"/>
    <property type="evidence" value="ECO:0007669"/>
    <property type="project" value="UniProtKB-SubCell"/>
</dbReference>
<feature type="domain" description="Citrate transporter-like" evidence="7">
    <location>
        <begin position="14"/>
        <end position="306"/>
    </location>
</feature>
<dbReference type="Proteomes" id="UP000198943">
    <property type="component" value="Unassembled WGS sequence"/>
</dbReference>
<name>A0A1G6KU43_9FIRM</name>
<sequence length="373" mass="41513">MHTITLKKEIRSILKRDLVLTISLVLALVSSLFFKPRISYIDFPVLGMLLSFMLVVAGFRQLHVLEKAAGVLFSRCRTTRHVGAVLIWLTFFLSMLVTNDVALLIFVPLTLLTGQQMKLDVGRIVIFQTLAANLGSACTPMGNPQNLFIYYHYQLTTSYFFSVLGPLSVLSALWLAILVLGLPNRPLQMEHRETETGPRPRILLFTALLLLCFLSVAHVVSPLVCTAVVVTVVALTDRSLLKLADYSLLLTFIGFFIFIGNLSHWDAIRQLHHYLHHARGIVYVTGIVASQFISNVPAAMLLAGFTRNAGELLLGVDVGGLGTLIASMASVISYKLYAAAYPHQVMSYLRMFLFYNFAGLIGIGSIVYWWMVR</sequence>
<dbReference type="OrthoDB" id="3177666at2"/>
<dbReference type="AlphaFoldDB" id="A0A1G6KU43"/>
<evidence type="ECO:0000259" key="7">
    <source>
        <dbReference type="Pfam" id="PF03600"/>
    </source>
</evidence>
<dbReference type="InterPro" id="IPR004680">
    <property type="entry name" value="Cit_transptr-like_dom"/>
</dbReference>
<feature type="transmembrane region" description="Helical" evidence="6">
    <location>
        <begin position="82"/>
        <end position="107"/>
    </location>
</feature>
<dbReference type="PANTHER" id="PTHR43568:SF1">
    <property type="entry name" value="P PROTEIN"/>
    <property type="match status" value="1"/>
</dbReference>
<evidence type="ECO:0000256" key="2">
    <source>
        <dbReference type="ARBA" id="ARBA00022448"/>
    </source>
</evidence>
<feature type="transmembrane region" description="Helical" evidence="6">
    <location>
        <begin position="280"/>
        <end position="306"/>
    </location>
</feature>
<dbReference type="Pfam" id="PF03600">
    <property type="entry name" value="CitMHS"/>
    <property type="match status" value="1"/>
</dbReference>
<evidence type="ECO:0000256" key="4">
    <source>
        <dbReference type="ARBA" id="ARBA00022989"/>
    </source>
</evidence>
<proteinExistence type="predicted"/>
<feature type="transmembrane region" description="Helical" evidence="6">
    <location>
        <begin position="247"/>
        <end position="268"/>
    </location>
</feature>
<protein>
    <submittedName>
        <fullName evidence="8">Transporter, YbiR family</fullName>
    </submittedName>
</protein>
<dbReference type="EMBL" id="FMYW01000005">
    <property type="protein sequence ID" value="SDC34338.1"/>
    <property type="molecule type" value="Genomic_DNA"/>
</dbReference>
<evidence type="ECO:0000313" key="8">
    <source>
        <dbReference type="EMBL" id="SDC34338.1"/>
    </source>
</evidence>
<dbReference type="GO" id="GO:0055085">
    <property type="term" value="P:transmembrane transport"/>
    <property type="evidence" value="ECO:0007669"/>
    <property type="project" value="InterPro"/>
</dbReference>
<feature type="transmembrane region" description="Helical" evidence="6">
    <location>
        <begin position="202"/>
        <end position="235"/>
    </location>
</feature>
<evidence type="ECO:0000313" key="9">
    <source>
        <dbReference type="Proteomes" id="UP000198943"/>
    </source>
</evidence>
<evidence type="ECO:0000256" key="6">
    <source>
        <dbReference type="SAM" id="Phobius"/>
    </source>
</evidence>
<evidence type="ECO:0000256" key="1">
    <source>
        <dbReference type="ARBA" id="ARBA00004141"/>
    </source>
</evidence>
<feature type="transmembrane region" description="Helical" evidence="6">
    <location>
        <begin position="17"/>
        <end position="34"/>
    </location>
</feature>
<feature type="transmembrane region" description="Helical" evidence="6">
    <location>
        <begin position="318"/>
        <end position="340"/>
    </location>
</feature>
<dbReference type="RefSeq" id="WP_093730031.1">
    <property type="nucleotide sequence ID" value="NZ_FMYW01000005.1"/>
</dbReference>
<organism evidence="8 9">
    <name type="scientific">Succiniclasticum ruminis</name>
    <dbReference type="NCBI Taxonomy" id="40841"/>
    <lineage>
        <taxon>Bacteria</taxon>
        <taxon>Bacillati</taxon>
        <taxon>Bacillota</taxon>
        <taxon>Negativicutes</taxon>
        <taxon>Acidaminococcales</taxon>
        <taxon>Acidaminococcaceae</taxon>
        <taxon>Succiniclasticum</taxon>
    </lineage>
</organism>
<accession>A0A1G6KU43</accession>
<feature type="transmembrane region" description="Helical" evidence="6">
    <location>
        <begin position="352"/>
        <end position="371"/>
    </location>
</feature>
<evidence type="ECO:0000256" key="3">
    <source>
        <dbReference type="ARBA" id="ARBA00022692"/>
    </source>
</evidence>
<gene>
    <name evidence="8" type="ORF">SAMN04487864_10597</name>
</gene>
<keyword evidence="3 6" id="KW-0812">Transmembrane</keyword>
<feature type="transmembrane region" description="Helical" evidence="6">
    <location>
        <begin position="159"/>
        <end position="182"/>
    </location>
</feature>
<reference evidence="9" key="1">
    <citation type="submission" date="2016-10" db="EMBL/GenBank/DDBJ databases">
        <authorList>
            <person name="Varghese N."/>
            <person name="Submissions S."/>
        </authorList>
    </citation>
    <scope>NUCLEOTIDE SEQUENCE [LARGE SCALE GENOMIC DNA]</scope>
    <source>
        <strain evidence="9">DSM 11005</strain>
    </source>
</reference>